<dbReference type="Proteomes" id="UP001147747">
    <property type="component" value="Unassembled WGS sequence"/>
</dbReference>
<keyword evidence="3" id="KW-1185">Reference proteome</keyword>
<dbReference type="GeneID" id="81375700"/>
<dbReference type="PANTHER" id="PTHR47843">
    <property type="entry name" value="BTB DOMAIN-CONTAINING PROTEIN-RELATED"/>
    <property type="match status" value="1"/>
</dbReference>
<evidence type="ECO:0000313" key="2">
    <source>
        <dbReference type="EMBL" id="KAJ5378964.1"/>
    </source>
</evidence>
<dbReference type="RefSeq" id="XP_056482750.1">
    <property type="nucleotide sequence ID" value="XM_056636720.1"/>
</dbReference>
<evidence type="ECO:0008006" key="4">
    <source>
        <dbReference type="Google" id="ProtNLM"/>
    </source>
</evidence>
<reference evidence="2" key="2">
    <citation type="journal article" date="2023" name="IMA Fungus">
        <title>Comparative genomic study of the Penicillium genus elucidates a diverse pangenome and 15 lateral gene transfer events.</title>
        <authorList>
            <person name="Petersen C."/>
            <person name="Sorensen T."/>
            <person name="Nielsen M.R."/>
            <person name="Sondergaard T.E."/>
            <person name="Sorensen J.L."/>
            <person name="Fitzpatrick D.A."/>
            <person name="Frisvad J.C."/>
            <person name="Nielsen K.L."/>
        </authorList>
    </citation>
    <scope>NUCLEOTIDE SEQUENCE</scope>
    <source>
        <strain evidence="2">IBT 29677</strain>
    </source>
</reference>
<sequence length="274" mass="30443">MLVKESSSCVIDLPDDDPECIERVLAFLYTQDYSEAGHTMNLKAEAASDTRGSSKRKPTSPTEAPRKRRPAPFDTDGLTDTPGTVADESSSNLFANLPAINLSKSAKLESSPLEKVSVEDGVIFNNIDVYIAADKFGIDKLYALAASRICEWLSANFTPEGFLDAAQKVMSSTPNDPTLTDHLDQLITEHLSFFKKNEEFFSFLDEFGRLGSRIIARMLEINRELVACLSLWNSAKVSLEQGRYCIKCRNWLNGIIDIDDDQIVVKCRSCKAIN</sequence>
<evidence type="ECO:0000313" key="3">
    <source>
        <dbReference type="Proteomes" id="UP001147747"/>
    </source>
</evidence>
<dbReference type="PANTHER" id="PTHR47843:SF5">
    <property type="entry name" value="BTB_POZ DOMAIN PROTEIN"/>
    <property type="match status" value="1"/>
</dbReference>
<accession>A0A9W9SKK2</accession>
<dbReference type="AlphaFoldDB" id="A0A9W9SKK2"/>
<name>A0A9W9SKK2_9EURO</name>
<feature type="region of interest" description="Disordered" evidence="1">
    <location>
        <begin position="40"/>
        <end position="89"/>
    </location>
</feature>
<dbReference type="Gene3D" id="3.30.710.10">
    <property type="entry name" value="Potassium Channel Kv1.1, Chain A"/>
    <property type="match status" value="1"/>
</dbReference>
<dbReference type="InterPro" id="IPR011333">
    <property type="entry name" value="SKP1/BTB/POZ_sf"/>
</dbReference>
<gene>
    <name evidence="2" type="ORF">N7509_012083</name>
</gene>
<comment type="caution">
    <text evidence="2">The sequence shown here is derived from an EMBL/GenBank/DDBJ whole genome shotgun (WGS) entry which is preliminary data.</text>
</comment>
<organism evidence="2 3">
    <name type="scientific">Penicillium cosmopolitanum</name>
    <dbReference type="NCBI Taxonomy" id="1131564"/>
    <lineage>
        <taxon>Eukaryota</taxon>
        <taxon>Fungi</taxon>
        <taxon>Dikarya</taxon>
        <taxon>Ascomycota</taxon>
        <taxon>Pezizomycotina</taxon>
        <taxon>Eurotiomycetes</taxon>
        <taxon>Eurotiomycetidae</taxon>
        <taxon>Eurotiales</taxon>
        <taxon>Aspergillaceae</taxon>
        <taxon>Penicillium</taxon>
    </lineage>
</organism>
<protein>
    <recommendedName>
        <fullName evidence="4">BTB domain-containing protein</fullName>
    </recommendedName>
</protein>
<proteinExistence type="predicted"/>
<evidence type="ECO:0000256" key="1">
    <source>
        <dbReference type="SAM" id="MobiDB-lite"/>
    </source>
</evidence>
<dbReference type="EMBL" id="JAPZBU010000011">
    <property type="protein sequence ID" value="KAJ5378964.1"/>
    <property type="molecule type" value="Genomic_DNA"/>
</dbReference>
<dbReference type="OrthoDB" id="6359816at2759"/>
<reference evidence="2" key="1">
    <citation type="submission" date="2022-12" db="EMBL/GenBank/DDBJ databases">
        <authorList>
            <person name="Petersen C."/>
        </authorList>
    </citation>
    <scope>NUCLEOTIDE SEQUENCE</scope>
    <source>
        <strain evidence="2">IBT 29677</strain>
    </source>
</reference>